<evidence type="ECO:0000313" key="4">
    <source>
        <dbReference type="Proteomes" id="UP000272778"/>
    </source>
</evidence>
<dbReference type="Pfam" id="PF13193">
    <property type="entry name" value="AMP-binding_C"/>
    <property type="match status" value="1"/>
</dbReference>
<feature type="domain" description="AMP-dependent synthetase/ligase" evidence="1">
    <location>
        <begin position="26"/>
        <end position="385"/>
    </location>
</feature>
<comment type="caution">
    <text evidence="3">The sequence shown here is derived from an EMBL/GenBank/DDBJ whole genome shotgun (WGS) entry which is preliminary data.</text>
</comment>
<evidence type="ECO:0000259" key="2">
    <source>
        <dbReference type="Pfam" id="PF13193"/>
    </source>
</evidence>
<dbReference type="InterPro" id="IPR025110">
    <property type="entry name" value="AMP-bd_C"/>
</dbReference>
<keyword evidence="3" id="KW-0436">Ligase</keyword>
<organism evidence="3 4">
    <name type="scientific">Paraburkholderia dinghuensis</name>
    <dbReference type="NCBI Taxonomy" id="2305225"/>
    <lineage>
        <taxon>Bacteria</taxon>
        <taxon>Pseudomonadati</taxon>
        <taxon>Pseudomonadota</taxon>
        <taxon>Betaproteobacteria</taxon>
        <taxon>Burkholderiales</taxon>
        <taxon>Burkholderiaceae</taxon>
        <taxon>Paraburkholderia</taxon>
    </lineage>
</organism>
<evidence type="ECO:0000313" key="3">
    <source>
        <dbReference type="EMBL" id="RQG99556.1"/>
    </source>
</evidence>
<dbReference type="InterPro" id="IPR000873">
    <property type="entry name" value="AMP-dep_synth/lig_dom"/>
</dbReference>
<dbReference type="InterPro" id="IPR020845">
    <property type="entry name" value="AMP-binding_CS"/>
</dbReference>
<dbReference type="GO" id="GO:0031956">
    <property type="term" value="F:medium-chain fatty acid-CoA ligase activity"/>
    <property type="evidence" value="ECO:0007669"/>
    <property type="project" value="TreeGrafter"/>
</dbReference>
<dbReference type="Gene3D" id="3.40.50.12780">
    <property type="entry name" value="N-terminal domain of ligase-like"/>
    <property type="match status" value="1"/>
</dbReference>
<dbReference type="OrthoDB" id="9766486at2"/>
<proteinExistence type="predicted"/>
<dbReference type="GO" id="GO:0006631">
    <property type="term" value="P:fatty acid metabolic process"/>
    <property type="evidence" value="ECO:0007669"/>
    <property type="project" value="TreeGrafter"/>
</dbReference>
<dbReference type="Pfam" id="PF00501">
    <property type="entry name" value="AMP-binding"/>
    <property type="match status" value="1"/>
</dbReference>
<dbReference type="InterPro" id="IPR042099">
    <property type="entry name" value="ANL_N_sf"/>
</dbReference>
<dbReference type="CDD" id="cd04433">
    <property type="entry name" value="AFD_class_I"/>
    <property type="match status" value="1"/>
</dbReference>
<dbReference type="PANTHER" id="PTHR43201:SF32">
    <property type="entry name" value="2-SUCCINYLBENZOATE--COA LIGASE, CHLOROPLASTIC_PEROXISOMAL"/>
    <property type="match status" value="1"/>
</dbReference>
<dbReference type="PROSITE" id="PS00455">
    <property type="entry name" value="AMP_BINDING"/>
    <property type="match status" value="1"/>
</dbReference>
<evidence type="ECO:0000259" key="1">
    <source>
        <dbReference type="Pfam" id="PF00501"/>
    </source>
</evidence>
<dbReference type="PANTHER" id="PTHR43201">
    <property type="entry name" value="ACYL-COA SYNTHETASE"/>
    <property type="match status" value="1"/>
</dbReference>
<dbReference type="AlphaFoldDB" id="A0A3N6MX24"/>
<sequence>MSNCTQCVVRQPQGDAMSQTLAQGIEQAATSAPEALAIEFEGEWFTWGQLAKVMSGLEALLAGANLGKATPVAMLMRNAPAMVAAALQVLKTERCVVTVNPFQGAEKIAADLRQLRCAAIVAVEQDWALAQLREVARETGAMAVQVSLKPEPQVSALDGLDKPGTGPFHEPLNGTAVLMLSSGTTGPAKRIKLPYKQLEQSFARAAAYESNRPSSGTRAARTPAILATPLVHIGGLYFSLDAVLAGRPIALLEKFSVAEYCRVLKAHRPKAISLPPSAIRMLLDAAVDPELFSSVIAVRAGSAPLLPELKSQFESTFKVPVLDVYGATEFAGAVAGWSLDDYRQFDKLKVGSVGRAQPGIELRVVDGETGEPQPVGTKGVLEIRSLQSETKGWVRTTDLAELDSDGFLYIRGRVDDAIIRGGFKVLPRDIEALLREHPAVQEACVVGLPDKRLGAVPAAAVELREGASAVSEAELTQFLRDKVVAYQVPTCLRIVPALPRTPSLKVSQHEVRQLLAAELA</sequence>
<dbReference type="Proteomes" id="UP000272778">
    <property type="component" value="Unassembled WGS sequence"/>
</dbReference>
<reference evidence="3 4" key="1">
    <citation type="submission" date="2018-11" db="EMBL/GenBank/DDBJ databases">
        <title>Paraburkholderia sp. DHOA04, isolated from soil.</title>
        <authorList>
            <person name="Gao Z.-H."/>
            <person name="Qiu L.-H."/>
            <person name="Fu J.-C."/>
        </authorList>
    </citation>
    <scope>NUCLEOTIDE SEQUENCE [LARGE SCALE GENOMIC DNA]</scope>
    <source>
        <strain evidence="3 4">DHOA04</strain>
    </source>
</reference>
<dbReference type="SUPFAM" id="SSF56801">
    <property type="entry name" value="Acetyl-CoA synthetase-like"/>
    <property type="match status" value="1"/>
</dbReference>
<accession>A0A3N6MX24</accession>
<dbReference type="EMBL" id="RQIS01000037">
    <property type="protein sequence ID" value="RQG99556.1"/>
    <property type="molecule type" value="Genomic_DNA"/>
</dbReference>
<dbReference type="InterPro" id="IPR045851">
    <property type="entry name" value="AMP-bd_C_sf"/>
</dbReference>
<name>A0A3N6MX24_9BURK</name>
<keyword evidence="4" id="KW-1185">Reference proteome</keyword>
<feature type="domain" description="AMP-binding enzyme C-terminal" evidence="2">
    <location>
        <begin position="430"/>
        <end position="505"/>
    </location>
</feature>
<protein>
    <submittedName>
        <fullName evidence="3">Long-chain fatty acid--CoA ligase</fullName>
    </submittedName>
</protein>
<dbReference type="Gene3D" id="3.30.300.30">
    <property type="match status" value="1"/>
</dbReference>
<gene>
    <name evidence="3" type="ORF">D1Y85_26430</name>
</gene>